<organism evidence="1">
    <name type="scientific">Anguilla anguilla</name>
    <name type="common">European freshwater eel</name>
    <name type="synonym">Muraena anguilla</name>
    <dbReference type="NCBI Taxonomy" id="7936"/>
    <lineage>
        <taxon>Eukaryota</taxon>
        <taxon>Metazoa</taxon>
        <taxon>Chordata</taxon>
        <taxon>Craniata</taxon>
        <taxon>Vertebrata</taxon>
        <taxon>Euteleostomi</taxon>
        <taxon>Actinopterygii</taxon>
        <taxon>Neopterygii</taxon>
        <taxon>Teleostei</taxon>
        <taxon>Anguilliformes</taxon>
        <taxon>Anguillidae</taxon>
        <taxon>Anguilla</taxon>
    </lineage>
</organism>
<dbReference type="AlphaFoldDB" id="A0A0E9VSQ0"/>
<proteinExistence type="predicted"/>
<sequence>MYLFADANLTVFQAYQWFASCGEPWCM</sequence>
<dbReference type="EMBL" id="GBXM01027453">
    <property type="protein sequence ID" value="JAH81124.1"/>
    <property type="molecule type" value="Transcribed_RNA"/>
</dbReference>
<evidence type="ECO:0000313" key="1">
    <source>
        <dbReference type="EMBL" id="JAH81124.1"/>
    </source>
</evidence>
<reference evidence="1" key="2">
    <citation type="journal article" date="2015" name="Fish Shellfish Immunol.">
        <title>Early steps in the European eel (Anguilla anguilla)-Vibrio vulnificus interaction in the gills: Role of the RtxA13 toxin.</title>
        <authorList>
            <person name="Callol A."/>
            <person name="Pajuelo D."/>
            <person name="Ebbesson L."/>
            <person name="Teles M."/>
            <person name="MacKenzie S."/>
            <person name="Amaro C."/>
        </authorList>
    </citation>
    <scope>NUCLEOTIDE SEQUENCE</scope>
</reference>
<protein>
    <submittedName>
        <fullName evidence="1">Uncharacterized protein</fullName>
    </submittedName>
</protein>
<accession>A0A0E9VSQ0</accession>
<reference evidence="1" key="1">
    <citation type="submission" date="2014-11" db="EMBL/GenBank/DDBJ databases">
        <authorList>
            <person name="Amaro Gonzalez C."/>
        </authorList>
    </citation>
    <scope>NUCLEOTIDE SEQUENCE</scope>
</reference>
<name>A0A0E9VSQ0_ANGAN</name>